<evidence type="ECO:0000259" key="1">
    <source>
        <dbReference type="PROSITE" id="PS50943"/>
    </source>
</evidence>
<dbReference type="GO" id="GO:0003677">
    <property type="term" value="F:DNA binding"/>
    <property type="evidence" value="ECO:0007669"/>
    <property type="project" value="InterPro"/>
</dbReference>
<proteinExistence type="predicted"/>
<dbReference type="PROSITE" id="PS50943">
    <property type="entry name" value="HTH_CROC1"/>
    <property type="match status" value="1"/>
</dbReference>
<dbReference type="RefSeq" id="WP_079174603.1">
    <property type="nucleotide sequence ID" value="NZ_FONR01000032.1"/>
</dbReference>
<dbReference type="InterPro" id="IPR001387">
    <property type="entry name" value="Cro/C1-type_HTH"/>
</dbReference>
<evidence type="ECO:0000313" key="3">
    <source>
        <dbReference type="Proteomes" id="UP000181942"/>
    </source>
</evidence>
<dbReference type="InterPro" id="IPR010982">
    <property type="entry name" value="Lambda_DNA-bd_dom_sf"/>
</dbReference>
<reference evidence="2 3" key="1">
    <citation type="submission" date="2016-10" db="EMBL/GenBank/DDBJ databases">
        <authorList>
            <person name="de Groot N.N."/>
        </authorList>
    </citation>
    <scope>NUCLEOTIDE SEQUENCE [LARGE SCALE GENOMIC DNA]</scope>
    <source>
        <strain evidence="2 3">OK461</strain>
    </source>
</reference>
<dbReference type="SUPFAM" id="SSF47413">
    <property type="entry name" value="lambda repressor-like DNA-binding domains"/>
    <property type="match status" value="1"/>
</dbReference>
<name>A0A1I2VLT0_9ACTN</name>
<gene>
    <name evidence="2" type="ORF">SAMN02787118_13275</name>
</gene>
<dbReference type="EMBL" id="FONR01000032">
    <property type="protein sequence ID" value="SFG90285.1"/>
    <property type="molecule type" value="Genomic_DNA"/>
</dbReference>
<dbReference type="AlphaFoldDB" id="A0A1I2VLT0"/>
<dbReference type="CDD" id="cd00093">
    <property type="entry name" value="HTH_XRE"/>
    <property type="match status" value="1"/>
</dbReference>
<dbReference type="Gene3D" id="1.10.260.40">
    <property type="entry name" value="lambda repressor-like DNA-binding domains"/>
    <property type="match status" value="1"/>
</dbReference>
<feature type="domain" description="HTH cro/C1-type" evidence="1">
    <location>
        <begin position="41"/>
        <end position="84"/>
    </location>
</feature>
<dbReference type="SMART" id="SM00530">
    <property type="entry name" value="HTH_XRE"/>
    <property type="match status" value="1"/>
</dbReference>
<protein>
    <submittedName>
        <fullName evidence="2">Helix-turn-helix</fullName>
    </submittedName>
</protein>
<organism evidence="2 3">
    <name type="scientific">Streptomyces mirabilis</name>
    <dbReference type="NCBI Taxonomy" id="68239"/>
    <lineage>
        <taxon>Bacteria</taxon>
        <taxon>Bacillati</taxon>
        <taxon>Actinomycetota</taxon>
        <taxon>Actinomycetes</taxon>
        <taxon>Kitasatosporales</taxon>
        <taxon>Streptomycetaceae</taxon>
        <taxon>Streptomyces</taxon>
    </lineage>
</organism>
<accession>A0A1I2VLT0</accession>
<dbReference type="Proteomes" id="UP000181942">
    <property type="component" value="Unassembled WGS sequence"/>
</dbReference>
<evidence type="ECO:0000313" key="2">
    <source>
        <dbReference type="EMBL" id="SFG90285.1"/>
    </source>
</evidence>
<sequence>MSEGTRDGDGHTPPEGRRVADRLNALFAMVNSETGRPYTNAEVARATGISASAIAQLRQGAKPNPTLKTIEALAGYFGVTTDYFSKGMSDERVSRIVAALQMLDTAEKAGVEGLFARASGLSADSLRTITAVIETARRAEGLDSPNSG</sequence>
<dbReference type="Pfam" id="PF01381">
    <property type="entry name" value="HTH_3"/>
    <property type="match status" value="1"/>
</dbReference>
<dbReference type="OrthoDB" id="2679623at2"/>